<reference evidence="2" key="1">
    <citation type="submission" date="2021-02" db="EMBL/GenBank/DDBJ databases">
        <authorList>
            <person name="Nowell W R."/>
        </authorList>
    </citation>
    <scope>NUCLEOTIDE SEQUENCE</scope>
</reference>
<sequence length="64" mass="7489">YQQEEHILDTIQQRIETLEPVPNDPNKLRQLGKTVLDTFNEILARAQSIEHMNDVAVKFIEETK</sequence>
<dbReference type="Proteomes" id="UP000676336">
    <property type="component" value="Unassembled WGS sequence"/>
</dbReference>
<evidence type="ECO:0000313" key="3">
    <source>
        <dbReference type="Proteomes" id="UP000676336"/>
    </source>
</evidence>
<dbReference type="AlphaFoldDB" id="A0A8S2VV16"/>
<protein>
    <submittedName>
        <fullName evidence="2">Uncharacterized protein</fullName>
    </submittedName>
</protein>
<organism evidence="2 3">
    <name type="scientific">Rotaria magnacalcarata</name>
    <dbReference type="NCBI Taxonomy" id="392030"/>
    <lineage>
        <taxon>Eukaryota</taxon>
        <taxon>Metazoa</taxon>
        <taxon>Spiralia</taxon>
        <taxon>Gnathifera</taxon>
        <taxon>Rotifera</taxon>
        <taxon>Eurotatoria</taxon>
        <taxon>Bdelloidea</taxon>
        <taxon>Philodinida</taxon>
        <taxon>Philodinidae</taxon>
        <taxon>Rotaria</taxon>
    </lineage>
</organism>
<accession>A0A8S2VV16</accession>
<feature type="non-terminal residue" evidence="2">
    <location>
        <position position="64"/>
    </location>
</feature>
<comment type="caution">
    <text evidence="2">The sequence shown here is derived from an EMBL/GenBank/DDBJ whole genome shotgun (WGS) entry which is preliminary data.</text>
</comment>
<gene>
    <name evidence="1" type="ORF">SMN809_LOCUS30664</name>
    <name evidence="2" type="ORF">SMN809_LOCUS30990</name>
</gene>
<feature type="non-terminal residue" evidence="2">
    <location>
        <position position="1"/>
    </location>
</feature>
<name>A0A8S2VV16_9BILA</name>
<dbReference type="EMBL" id="CAJOBI010058690">
    <property type="protein sequence ID" value="CAF4405944.1"/>
    <property type="molecule type" value="Genomic_DNA"/>
</dbReference>
<dbReference type="EMBL" id="CAJOBI010060533">
    <property type="protein sequence ID" value="CAF4413227.1"/>
    <property type="molecule type" value="Genomic_DNA"/>
</dbReference>
<evidence type="ECO:0000313" key="1">
    <source>
        <dbReference type="EMBL" id="CAF4405944.1"/>
    </source>
</evidence>
<evidence type="ECO:0000313" key="2">
    <source>
        <dbReference type="EMBL" id="CAF4413227.1"/>
    </source>
</evidence>
<proteinExistence type="predicted"/>